<dbReference type="InterPro" id="IPR023394">
    <property type="entry name" value="Sec7_C_sf"/>
</dbReference>
<dbReference type="InterPro" id="IPR000904">
    <property type="entry name" value="Sec7_dom"/>
</dbReference>
<name>A0ABQ9Y2P7_9EUKA</name>
<feature type="region of interest" description="Disordered" evidence="1">
    <location>
        <begin position="1442"/>
        <end position="1514"/>
    </location>
</feature>
<feature type="region of interest" description="Disordered" evidence="1">
    <location>
        <begin position="2197"/>
        <end position="2244"/>
    </location>
</feature>
<dbReference type="Pfam" id="PF01369">
    <property type="entry name" value="Sec7"/>
    <property type="match status" value="1"/>
</dbReference>
<comment type="caution">
    <text evidence="3">The sequence shown here is derived from an EMBL/GenBank/DDBJ whole genome shotgun (WGS) entry which is preliminary data.</text>
</comment>
<dbReference type="CDD" id="cd00171">
    <property type="entry name" value="Sec7"/>
    <property type="match status" value="1"/>
</dbReference>
<feature type="compositionally biased region" description="Low complexity" evidence="1">
    <location>
        <begin position="370"/>
        <end position="384"/>
    </location>
</feature>
<dbReference type="PROSITE" id="PS50190">
    <property type="entry name" value="SEC7"/>
    <property type="match status" value="1"/>
</dbReference>
<dbReference type="SMART" id="SM00222">
    <property type="entry name" value="Sec7"/>
    <property type="match status" value="1"/>
</dbReference>
<feature type="domain" description="SEC7" evidence="2">
    <location>
        <begin position="624"/>
        <end position="841"/>
    </location>
</feature>
<dbReference type="InterPro" id="IPR046455">
    <property type="entry name" value="Sec7/BIG1-like_C"/>
</dbReference>
<feature type="compositionally biased region" description="Polar residues" evidence="1">
    <location>
        <begin position="2228"/>
        <end position="2244"/>
    </location>
</feature>
<dbReference type="Pfam" id="PF20252">
    <property type="entry name" value="BIG2_C"/>
    <property type="match status" value="1"/>
</dbReference>
<feature type="compositionally biased region" description="Polar residues" evidence="1">
    <location>
        <begin position="254"/>
        <end position="269"/>
    </location>
</feature>
<feature type="region of interest" description="Disordered" evidence="1">
    <location>
        <begin position="1524"/>
        <end position="1543"/>
    </location>
</feature>
<feature type="region of interest" description="Disordered" evidence="1">
    <location>
        <begin position="297"/>
        <end position="317"/>
    </location>
</feature>
<keyword evidence="4" id="KW-1185">Reference proteome</keyword>
<evidence type="ECO:0000313" key="4">
    <source>
        <dbReference type="Proteomes" id="UP001281761"/>
    </source>
</evidence>
<sequence length="2383" mass="265381">MSDRLEKAVKATYKACGYKQAQIKESLGQKLALFKSAPPTECNLDFYSPFTEALASQSTDLIVASLESVSVMVDSGFIRGESSTFLSREATLITTVVTSIYSTRHITKLHVQQATLKAYTSLCNSKHILIHSDVFGMVMKHIMRIHLDPSSPTIQNVAGSTLQTQCQTYFMKLRNSTSKIKEKQLFSDTRVSPAGSFANSVGSLRQIDSPLFPESPRVDSPFVSPFTMRRQQSTLSVVSTASNDPDSDEETHPEQTVPSPLLTTTQASPESPMGLMPIDETARAISPQLDQHSDCADEDLAQSQGEERSLSPISVPACDNQSVESNIEEINSDEVIVRDCLSILTLLCKLSTYAPGQDNPYSSMSQTDPQSSTQQLRTSQLSSSPMVSNRQVNDLASAVSLKQRILSLQILYSITTKCGDVLSERRRLSNCVQVNLVPAILSNAGYSNIYTFRLSVALIVEILTHFHLTFKTELESLLTVYLRVLHSKETQITEKQAFLDNFSKVFNDGQLLADIFLNFDCFPGMTSMFERLVLSITSLCTITDQNLPRDRSTSSTKAVVTPHAKLQLNALQSVLSILTALHTFAVPPTQSDLALSDVDIKRSSSAPVNEAQHIEIVDESELLEFEAVQMKKRQIREANRLFNQKPKTGFAFIKEKGIYPDTAEGAAQFFFDNSSELSKVKVGDYFGDPAPYNIEVLRAFLKLIDMRDQEIDQAMTTFLQLFRIPGEGQKIMRILDEFGKEYLRQNPGSFPDSDAAFNCAYTSLAIHSMAHSNIMAVLPVESFIEQNETTGKSVEYLTALYHRLLQHEIKIIDDDDERTKLALEDEEKKLKPKELEAVKRKRALEERELLAKQMEEKIKISHKIVEQSDDLAMAKLEQFGDTASTTGSTIIKKATPAVVHLMTKSIAAPISETIRELLVTTTNDDVAKLCVDILVTLLTLPGSDGQREQNAIVRTLAEATMLFNRVVLTTKNMLVFQSLIELSAPEKQGNLLRDGWIWVIQCAMQVRHLNTGEKHTANPVCSFNAEIDVTSLNDTSISPGLAAPTLAGSSGLPSPNKPAPKDLNTLCIPLVASNVSSRETVNSVNQTFIKTHKMLALADSIFQTNRIANLTNDSFHAFLSALCLIAERDLSTPGIAHPNACLQFLSRIFNQTVYTRSISPFWDGIWPTLSSHAVKVIVHATDQTIAMAYTDFLIVMINLLFVQDDSIRSNLKHLRLNYTEPFNFDSDEEPLPLLSKGMTNSRSRKPEPKEETIQEKNRQFILLYPLCEVLTLSLYYRSHQSSYSIREELYVEDGGFESSPLSFTQDTSDTESIPSISTNRTAQNVRIVIPALPGNVLTKIQQYVHTLCQNQRRSLNTGWSAMFRIYAVLAREERALAVRSFSAFREIFTSLFVYWIPFSMKEAIDTCVAFCRSTTCDVQIRLDSMALLEMLAKVFGGKEEVPFPSQSRRKQSISTSPPQPLPETTGSAQPVLQQTPQPAQSTSKDPLAPLDERSSSTELKKIPDPPASLPTFQTSDGSAFTVIKKVDSPKPPPPLSQPTLVPHSLTAQNTSPLMSLSFEEKQVELIKSHCSFFDELHVESVWFPIFTACRSLVNSVHADVRRRTYELIRYLLFTHRSVYCPSFWPVINQRLLLPLMEQTTSHVTRYEHLLTNPNQNQNQMTVDSMTGLSLSAAFRSEQQDGSLRMSSPAFTPPMTTEAIIRLSSATPTLSPLLPLDDSVQGESGWIAKTLDVALTVLMDCVLNEMMRQDHSQKPQIFSTPSHLSGASTENDLFDPFLQMMGSIILTESDDTSPRAVAKLQQFLEQAGKYISLNEWNLIVDCFKELMQQTRPVELTFTPTFTRRIPKSLDHQGFDVNPLAFSAALPSASTPPPDNLKSRDPRKHASTIGKSEGIAIQNAAKSKTIQPLKPQTQRKSGRVTSSKDNILMDKYVPDPPFDPRGLMQIEWKRNTQKRLIQCFNLVIETHFRLLPPSILFPFLNEIHKVMVFAHEFDHNMKQRAALSVAIYGESVPTLREMEELSTSCYMNILSKTILKWAPCGSGSDEMSDNRTSQPRTRLKDFLVTTKEDSGESTPDPVLSDSLPLKRTKLSKGMLNIKNLSHQRTFSSLPPHFRAAAPHISGMKGSLSLRDSPSLDSPSSSPVDFALDLFFTELLREVADVGLVSTIEFTLPSQTSVKRAFSSLIQSAQSSFLQTITQNEQEEEEQQKLSEDSISPPLGKPAHVFPSPNQPTSSLRQTYTVSSSTDDIEDSTQVFGTSHKRFSPSAMNRFEPLPTTLQSGRAVDASIVARVVDLPGLCNVLQKSVELLNALPMSLISVYLDDVVSVFAQFIRINHESLNKQLSSFFVRILPLISKRRLEQFDFTAGFPLVSRTSNTPGLASKSPS</sequence>
<evidence type="ECO:0000259" key="2">
    <source>
        <dbReference type="PROSITE" id="PS50190"/>
    </source>
</evidence>
<organism evidence="3 4">
    <name type="scientific">Blattamonas nauphoetae</name>
    <dbReference type="NCBI Taxonomy" id="2049346"/>
    <lineage>
        <taxon>Eukaryota</taxon>
        <taxon>Metamonada</taxon>
        <taxon>Preaxostyla</taxon>
        <taxon>Oxymonadida</taxon>
        <taxon>Blattamonas</taxon>
    </lineage>
</organism>
<dbReference type="InterPro" id="IPR035999">
    <property type="entry name" value="Sec7_dom_sf"/>
</dbReference>
<dbReference type="Proteomes" id="UP001281761">
    <property type="component" value="Unassembled WGS sequence"/>
</dbReference>
<accession>A0ABQ9Y2P7</accession>
<gene>
    <name evidence="3" type="ORF">BLNAU_6946</name>
</gene>
<feature type="compositionally biased region" description="Basic and acidic residues" evidence="1">
    <location>
        <begin position="1490"/>
        <end position="1503"/>
    </location>
</feature>
<reference evidence="3 4" key="1">
    <citation type="journal article" date="2022" name="bioRxiv">
        <title>Genomics of Preaxostyla Flagellates Illuminates Evolutionary Transitions and the Path Towards Mitochondrial Loss.</title>
        <authorList>
            <person name="Novak L.V.F."/>
            <person name="Treitli S.C."/>
            <person name="Pyrih J."/>
            <person name="Halakuc P."/>
            <person name="Pipaliya S.V."/>
            <person name="Vacek V."/>
            <person name="Brzon O."/>
            <person name="Soukal P."/>
            <person name="Eme L."/>
            <person name="Dacks J.B."/>
            <person name="Karnkowska A."/>
            <person name="Elias M."/>
            <person name="Hampl V."/>
        </authorList>
    </citation>
    <scope>NUCLEOTIDE SEQUENCE [LARGE SCALE GENOMIC DNA]</scope>
    <source>
        <strain evidence="3">NAU3</strain>
        <tissue evidence="3">Gut</tissue>
    </source>
</reference>
<dbReference type="Pfam" id="PF12783">
    <property type="entry name" value="Sec7-like_HUS"/>
    <property type="match status" value="1"/>
</dbReference>
<feature type="region of interest" description="Disordered" evidence="1">
    <location>
        <begin position="1229"/>
        <end position="1252"/>
    </location>
</feature>
<dbReference type="Gene3D" id="1.10.220.20">
    <property type="match status" value="1"/>
</dbReference>
<feature type="compositionally biased region" description="Polar residues" evidence="1">
    <location>
        <begin position="359"/>
        <end position="369"/>
    </location>
</feature>
<evidence type="ECO:0000313" key="3">
    <source>
        <dbReference type="EMBL" id="KAK2958020.1"/>
    </source>
</evidence>
<feature type="region of interest" description="Disordered" evidence="1">
    <location>
        <begin position="1863"/>
        <end position="1886"/>
    </location>
</feature>
<evidence type="ECO:0000256" key="1">
    <source>
        <dbReference type="SAM" id="MobiDB-lite"/>
    </source>
</evidence>
<proteinExistence type="predicted"/>
<feature type="region of interest" description="Disordered" evidence="1">
    <location>
        <begin position="358"/>
        <end position="388"/>
    </location>
</feature>
<dbReference type="InterPro" id="IPR032691">
    <property type="entry name" value="Mon2/Sec7/BIG1-like_HUS"/>
</dbReference>
<dbReference type="Gene3D" id="1.10.1000.11">
    <property type="entry name" value="Arf Nucleotide-binding Site Opener,domain 2"/>
    <property type="match status" value="1"/>
</dbReference>
<feature type="compositionally biased region" description="Polar residues" evidence="1">
    <location>
        <begin position="233"/>
        <end position="244"/>
    </location>
</feature>
<dbReference type="PANTHER" id="PTHR10663">
    <property type="entry name" value="GUANYL-NUCLEOTIDE EXCHANGE FACTOR"/>
    <property type="match status" value="1"/>
</dbReference>
<dbReference type="SUPFAM" id="SSF48425">
    <property type="entry name" value="Sec7 domain"/>
    <property type="match status" value="1"/>
</dbReference>
<feature type="compositionally biased region" description="Polar residues" evidence="1">
    <location>
        <begin position="1452"/>
        <end position="1484"/>
    </location>
</feature>
<protein>
    <submittedName>
        <fullName evidence="3">Brefeldin A-inhibited guanine nucleotide-exchange protein 2</fullName>
    </submittedName>
</protein>
<dbReference type="EMBL" id="JARBJD010000041">
    <property type="protein sequence ID" value="KAK2958020.1"/>
    <property type="molecule type" value="Genomic_DNA"/>
</dbReference>
<feature type="region of interest" description="Disordered" evidence="1">
    <location>
        <begin position="233"/>
        <end position="275"/>
    </location>
</feature>